<comment type="caution">
    <text evidence="1">The sequence shown here is derived from an EMBL/GenBank/DDBJ whole genome shotgun (WGS) entry which is preliminary data.</text>
</comment>
<dbReference type="AlphaFoldDB" id="A0A7I8VE54"/>
<proteinExistence type="predicted"/>
<keyword evidence="2" id="KW-1185">Reference proteome</keyword>
<gene>
    <name evidence="1" type="ORF">DGYR_LOCUS2901</name>
</gene>
<dbReference type="Gene3D" id="2.60.120.260">
    <property type="entry name" value="Galactose-binding domain-like"/>
    <property type="match status" value="1"/>
</dbReference>
<sequence>MKEDCCNVDNCVLGESVCIFGPKICNKRKSLVLKKSKFVDKGNNTRTVSGATIDECYDFCKNPILNNGYVGFSFREDSTHGDYYCIFYSGISSLVGNSLFSVIIRKDQKLGVCVTDDSQLPLLFEECFTLLWTQNGCFTEQFKIGAEHQTMTISQFDQYSREIFDRTLQIFTTDLNSDYYRLICFQPTNGQETNIAFDQKVSYIGRFESSLSHPKHVVDGLRCSNITLGSCKIILKSTTRQPEITIELEGEHIIKKIILWPTNEQNTQLLKIFMNHMDNYCINGDIQLTNDSPLNFMRKFKTTMKFFCK</sequence>
<evidence type="ECO:0000313" key="2">
    <source>
        <dbReference type="Proteomes" id="UP000549394"/>
    </source>
</evidence>
<accession>A0A7I8VE54</accession>
<reference evidence="1 2" key="1">
    <citation type="submission" date="2020-08" db="EMBL/GenBank/DDBJ databases">
        <authorList>
            <person name="Hejnol A."/>
        </authorList>
    </citation>
    <scope>NUCLEOTIDE SEQUENCE [LARGE SCALE GENOMIC DNA]</scope>
</reference>
<name>A0A7I8VE54_9ANNE</name>
<organism evidence="1 2">
    <name type="scientific">Dimorphilus gyrociliatus</name>
    <dbReference type="NCBI Taxonomy" id="2664684"/>
    <lineage>
        <taxon>Eukaryota</taxon>
        <taxon>Metazoa</taxon>
        <taxon>Spiralia</taxon>
        <taxon>Lophotrochozoa</taxon>
        <taxon>Annelida</taxon>
        <taxon>Polychaeta</taxon>
        <taxon>Polychaeta incertae sedis</taxon>
        <taxon>Dinophilidae</taxon>
        <taxon>Dimorphilus</taxon>
    </lineage>
</organism>
<dbReference type="Proteomes" id="UP000549394">
    <property type="component" value="Unassembled WGS sequence"/>
</dbReference>
<protein>
    <submittedName>
        <fullName evidence="1">DgyrCDS3171</fullName>
    </submittedName>
</protein>
<evidence type="ECO:0000313" key="1">
    <source>
        <dbReference type="EMBL" id="CAD5114008.1"/>
    </source>
</evidence>
<dbReference type="EMBL" id="CAJFCJ010000005">
    <property type="protein sequence ID" value="CAD5114008.1"/>
    <property type="molecule type" value="Genomic_DNA"/>
</dbReference>